<dbReference type="AlphaFoldDB" id="A0AAV4Y3G9"/>
<keyword evidence="2" id="KW-1185">Reference proteome</keyword>
<comment type="caution">
    <text evidence="1">The sequence shown here is derived from an EMBL/GenBank/DDBJ whole genome shotgun (WGS) entry which is preliminary data.</text>
</comment>
<protein>
    <submittedName>
        <fullName evidence="1">Uncharacterized protein</fullName>
    </submittedName>
</protein>
<reference evidence="1 2" key="1">
    <citation type="submission" date="2021-06" db="EMBL/GenBank/DDBJ databases">
        <title>Caerostris extrusa draft genome.</title>
        <authorList>
            <person name="Kono N."/>
            <person name="Arakawa K."/>
        </authorList>
    </citation>
    <scope>NUCLEOTIDE SEQUENCE [LARGE SCALE GENOMIC DNA]</scope>
</reference>
<organism evidence="1 2">
    <name type="scientific">Caerostris extrusa</name>
    <name type="common">Bark spider</name>
    <name type="synonym">Caerostris bankana</name>
    <dbReference type="NCBI Taxonomy" id="172846"/>
    <lineage>
        <taxon>Eukaryota</taxon>
        <taxon>Metazoa</taxon>
        <taxon>Ecdysozoa</taxon>
        <taxon>Arthropoda</taxon>
        <taxon>Chelicerata</taxon>
        <taxon>Arachnida</taxon>
        <taxon>Araneae</taxon>
        <taxon>Araneomorphae</taxon>
        <taxon>Entelegynae</taxon>
        <taxon>Araneoidea</taxon>
        <taxon>Araneidae</taxon>
        <taxon>Caerostris</taxon>
    </lineage>
</organism>
<dbReference type="EMBL" id="BPLR01018750">
    <property type="protein sequence ID" value="GIZ02026.1"/>
    <property type="molecule type" value="Genomic_DNA"/>
</dbReference>
<gene>
    <name evidence="1" type="ORF">CEXT_167581</name>
</gene>
<name>A0AAV4Y3G9_CAEEX</name>
<evidence type="ECO:0000313" key="1">
    <source>
        <dbReference type="EMBL" id="GIZ02026.1"/>
    </source>
</evidence>
<proteinExistence type="predicted"/>
<accession>A0AAV4Y3G9</accession>
<dbReference type="Proteomes" id="UP001054945">
    <property type="component" value="Unassembled WGS sequence"/>
</dbReference>
<evidence type="ECO:0000313" key="2">
    <source>
        <dbReference type="Proteomes" id="UP001054945"/>
    </source>
</evidence>
<sequence length="142" mass="16658">MNVYRDDKKSKFKRLKTCTDAQQQHVSTDPQEQQQPLYYLVSNETNQFLQVSGEIDQMIGSFSEPKIKSLQIPDLEVYRNVLEPNVLEYFKSKFDKVSQDYNLAMNGIFIQHKSLFKKKIAQPRNNMQISLKENLNNSTPHQ</sequence>